<dbReference type="InterPro" id="IPR013078">
    <property type="entry name" value="His_Pase_superF_clade-1"/>
</dbReference>
<comment type="caution">
    <text evidence="1">The sequence shown here is derived from an EMBL/GenBank/DDBJ whole genome shotgun (WGS) entry which is preliminary data.</text>
</comment>
<organism evidence="1 2">
    <name type="scientific">Methylopila capsulata</name>
    <dbReference type="NCBI Taxonomy" id="61654"/>
    <lineage>
        <taxon>Bacteria</taxon>
        <taxon>Pseudomonadati</taxon>
        <taxon>Pseudomonadota</taxon>
        <taxon>Alphaproteobacteria</taxon>
        <taxon>Hyphomicrobiales</taxon>
        <taxon>Methylopilaceae</taxon>
        <taxon>Methylopila</taxon>
    </lineage>
</organism>
<evidence type="ECO:0000313" key="2">
    <source>
        <dbReference type="Proteomes" id="UP001143400"/>
    </source>
</evidence>
<reference evidence="1" key="2">
    <citation type="submission" date="2023-01" db="EMBL/GenBank/DDBJ databases">
        <authorList>
            <person name="Sun Q."/>
            <person name="Evtushenko L."/>
        </authorList>
    </citation>
    <scope>NUCLEOTIDE SEQUENCE</scope>
    <source>
        <strain evidence="1">VKM B-1606</strain>
    </source>
</reference>
<reference evidence="1" key="1">
    <citation type="journal article" date="2014" name="Int. J. Syst. Evol. Microbiol.">
        <title>Complete genome sequence of Corynebacterium casei LMG S-19264T (=DSM 44701T), isolated from a smear-ripened cheese.</title>
        <authorList>
            <consortium name="US DOE Joint Genome Institute (JGI-PGF)"/>
            <person name="Walter F."/>
            <person name="Albersmeier A."/>
            <person name="Kalinowski J."/>
            <person name="Ruckert C."/>
        </authorList>
    </citation>
    <scope>NUCLEOTIDE SEQUENCE</scope>
    <source>
        <strain evidence="1">VKM B-1606</strain>
    </source>
</reference>
<accession>A0A9W6MSV9</accession>
<sequence>MRRLRAVLGLDPDAFDRDPRLKELSFGTWEGATFRELKRRDPASVARRTKAIWDFRPPEGESYADLSLRVGEAVDGLDGPTVLVAHGGVSRVLLALRGGVDRAAVPDMAIVQGRAIVFDDAGWRWTS</sequence>
<evidence type="ECO:0008006" key="3">
    <source>
        <dbReference type="Google" id="ProtNLM"/>
    </source>
</evidence>
<dbReference type="SUPFAM" id="SSF53254">
    <property type="entry name" value="Phosphoglycerate mutase-like"/>
    <property type="match status" value="1"/>
</dbReference>
<proteinExistence type="predicted"/>
<dbReference type="EMBL" id="BSFF01000003">
    <property type="protein sequence ID" value="GLK56456.1"/>
    <property type="molecule type" value="Genomic_DNA"/>
</dbReference>
<name>A0A9W6MSV9_9HYPH</name>
<dbReference type="Pfam" id="PF00300">
    <property type="entry name" value="His_Phos_1"/>
    <property type="match status" value="1"/>
</dbReference>
<evidence type="ECO:0000313" key="1">
    <source>
        <dbReference type="EMBL" id="GLK56456.1"/>
    </source>
</evidence>
<dbReference type="Proteomes" id="UP001143400">
    <property type="component" value="Unassembled WGS sequence"/>
</dbReference>
<dbReference type="InterPro" id="IPR029033">
    <property type="entry name" value="His_PPase_superfam"/>
</dbReference>
<dbReference type="AlphaFoldDB" id="A0A9W6MSV9"/>
<gene>
    <name evidence="1" type="ORF">GCM10008170_24750</name>
</gene>
<protein>
    <recommendedName>
        <fullName evidence="3">Phosphoglycerate mutase</fullName>
    </recommendedName>
</protein>
<dbReference type="Gene3D" id="3.40.50.1240">
    <property type="entry name" value="Phosphoglycerate mutase-like"/>
    <property type="match status" value="1"/>
</dbReference>